<evidence type="ECO:0000313" key="7">
    <source>
        <dbReference type="Proteomes" id="UP000033188"/>
    </source>
</evidence>
<dbReference type="AlphaFoldDB" id="A0A061CZY3"/>
<reference evidence="7" key="1">
    <citation type="journal article" date="2014" name="Nucleic Acids Res.">
        <title>The evolutionary dynamics of variant antigen genes in Babesia reveal a history of genomic innovation underlying host-parasite interaction.</title>
        <authorList>
            <person name="Jackson A.P."/>
            <person name="Otto T.D."/>
            <person name="Darby A."/>
            <person name="Ramaprasad A."/>
            <person name="Xia D."/>
            <person name="Echaide I.E."/>
            <person name="Farber M."/>
            <person name="Gahlot S."/>
            <person name="Gamble J."/>
            <person name="Gupta D."/>
            <person name="Gupta Y."/>
            <person name="Jackson L."/>
            <person name="Malandrin L."/>
            <person name="Malas T.B."/>
            <person name="Moussa E."/>
            <person name="Nair M."/>
            <person name="Reid A.J."/>
            <person name="Sanders M."/>
            <person name="Sharma J."/>
            <person name="Tracey A."/>
            <person name="Quail M.A."/>
            <person name="Weir W."/>
            <person name="Wastling J.M."/>
            <person name="Hall N."/>
            <person name="Willadsen P."/>
            <person name="Lingelbach K."/>
            <person name="Shiels B."/>
            <person name="Tait A."/>
            <person name="Berriman M."/>
            <person name="Allred D.R."/>
            <person name="Pain A."/>
        </authorList>
    </citation>
    <scope>NUCLEOTIDE SEQUENCE [LARGE SCALE GENOMIC DNA]</scope>
    <source>
        <strain evidence="7">Bond</strain>
    </source>
</reference>
<keyword evidence="7" id="KW-1185">Reference proteome</keyword>
<protein>
    <submittedName>
        <fullName evidence="6">Uncharacterized protein</fullName>
    </submittedName>
</protein>
<dbReference type="VEuPathDB" id="PiroplasmaDB:BBBOND_0104700"/>
<feature type="transmembrane region" description="Helical" evidence="5">
    <location>
        <begin position="222"/>
        <end position="241"/>
    </location>
</feature>
<dbReference type="EMBL" id="LK391707">
    <property type="protein sequence ID" value="CDR94161.1"/>
    <property type="molecule type" value="Genomic_DNA"/>
</dbReference>
<dbReference type="OMA" id="NPWFTYA"/>
<dbReference type="STRING" id="5866.A0A061CZY3"/>
<dbReference type="PANTHER" id="PTHR23291">
    <property type="entry name" value="BAX INHIBITOR-RELATED"/>
    <property type="match status" value="1"/>
</dbReference>
<dbReference type="Pfam" id="PF01027">
    <property type="entry name" value="Bax1-I"/>
    <property type="match status" value="1"/>
</dbReference>
<evidence type="ECO:0000256" key="1">
    <source>
        <dbReference type="ARBA" id="ARBA00004141"/>
    </source>
</evidence>
<dbReference type="GO" id="GO:0016020">
    <property type="term" value="C:membrane"/>
    <property type="evidence" value="ECO:0007669"/>
    <property type="project" value="UniProtKB-SubCell"/>
</dbReference>
<sequence length="249" mass="27485">MAASVDSRAEAANYYDPEKNATGDHYCFSETTPMYIRHEFVKKVFGIVTIQLATFAFMLATFNVEAMKQFFLLRPYIGIVAIIIFMIASIVVVCKRSLAHNKAVAASLLVLMTGCMMLYVACFAVHFAAFEVTVAAGMTAGLTLGVTLFAMQTKYDFTGYIMHIFCFSLGLFFAGILIAIFPSRALRIAYSTVGALLACVYLVVDIQLAVGGRKHEWTIDDYVIAAISIYLDIINLFVHLLRLLGDANE</sequence>
<dbReference type="GeneID" id="24562702"/>
<proteinExistence type="inferred from homology"/>
<feature type="transmembrane region" description="Helical" evidence="5">
    <location>
        <begin position="76"/>
        <end position="94"/>
    </location>
</feature>
<evidence type="ECO:0000256" key="4">
    <source>
        <dbReference type="ARBA" id="ARBA00023136"/>
    </source>
</evidence>
<dbReference type="Proteomes" id="UP000033188">
    <property type="component" value="Chromosome 1"/>
</dbReference>
<keyword evidence="2 5" id="KW-0812">Transmembrane</keyword>
<dbReference type="OrthoDB" id="7933078at2759"/>
<feature type="transmembrane region" description="Helical" evidence="5">
    <location>
        <begin position="160"/>
        <end position="182"/>
    </location>
</feature>
<dbReference type="PANTHER" id="PTHR23291:SF127">
    <property type="entry name" value="PROTEIN LIFEGUARD 1-LIKE"/>
    <property type="match status" value="1"/>
</dbReference>
<evidence type="ECO:0000256" key="5">
    <source>
        <dbReference type="RuleBase" id="RU004379"/>
    </source>
</evidence>
<evidence type="ECO:0000313" key="6">
    <source>
        <dbReference type="EMBL" id="CDR94161.1"/>
    </source>
</evidence>
<name>A0A061CZY3_BABBI</name>
<dbReference type="GO" id="GO:0005794">
    <property type="term" value="C:Golgi apparatus"/>
    <property type="evidence" value="ECO:0007669"/>
    <property type="project" value="TreeGrafter"/>
</dbReference>
<feature type="transmembrane region" description="Helical" evidence="5">
    <location>
        <begin position="188"/>
        <end position="210"/>
    </location>
</feature>
<evidence type="ECO:0000256" key="3">
    <source>
        <dbReference type="ARBA" id="ARBA00022989"/>
    </source>
</evidence>
<dbReference type="GO" id="GO:0005783">
    <property type="term" value="C:endoplasmic reticulum"/>
    <property type="evidence" value="ECO:0007669"/>
    <property type="project" value="TreeGrafter"/>
</dbReference>
<dbReference type="RefSeq" id="XP_012766347.1">
    <property type="nucleotide sequence ID" value="XM_012910893.1"/>
</dbReference>
<comment type="similarity">
    <text evidence="5">Belongs to the BI1 family.</text>
</comment>
<dbReference type="InterPro" id="IPR006214">
    <property type="entry name" value="Bax_inhibitor_1-related"/>
</dbReference>
<keyword evidence="4 5" id="KW-0472">Membrane</keyword>
<dbReference type="KEGG" id="bbig:BBBOND_0104700"/>
<feature type="transmembrane region" description="Helical" evidence="5">
    <location>
        <begin position="106"/>
        <end position="128"/>
    </location>
</feature>
<comment type="subcellular location">
    <subcellularLocation>
        <location evidence="1">Membrane</location>
        <topology evidence="1">Multi-pass membrane protein</topology>
    </subcellularLocation>
</comment>
<keyword evidence="3 5" id="KW-1133">Transmembrane helix</keyword>
<organism evidence="6 7">
    <name type="scientific">Babesia bigemina</name>
    <dbReference type="NCBI Taxonomy" id="5866"/>
    <lineage>
        <taxon>Eukaryota</taxon>
        <taxon>Sar</taxon>
        <taxon>Alveolata</taxon>
        <taxon>Apicomplexa</taxon>
        <taxon>Aconoidasida</taxon>
        <taxon>Piroplasmida</taxon>
        <taxon>Babesiidae</taxon>
        <taxon>Babesia</taxon>
    </lineage>
</organism>
<feature type="transmembrane region" description="Helical" evidence="5">
    <location>
        <begin position="44"/>
        <end position="64"/>
    </location>
</feature>
<gene>
    <name evidence="6" type="ORF">BBBOND_0104700</name>
</gene>
<evidence type="ECO:0000256" key="2">
    <source>
        <dbReference type="ARBA" id="ARBA00022692"/>
    </source>
</evidence>
<accession>A0A061CZY3</accession>